<dbReference type="EMBL" id="BDEQ01000001">
    <property type="protein sequence ID" value="GAT92274.1"/>
    <property type="molecule type" value="Genomic_DNA"/>
</dbReference>
<evidence type="ECO:0000313" key="1">
    <source>
        <dbReference type="EMBL" id="GAT92274.1"/>
    </source>
</evidence>
<organism evidence="1 2">
    <name type="scientific">Entamoeba histolytica</name>
    <dbReference type="NCBI Taxonomy" id="5759"/>
    <lineage>
        <taxon>Eukaryota</taxon>
        <taxon>Amoebozoa</taxon>
        <taxon>Evosea</taxon>
        <taxon>Archamoebae</taxon>
        <taxon>Mastigamoebida</taxon>
        <taxon>Entamoebidae</taxon>
        <taxon>Entamoeba</taxon>
    </lineage>
</organism>
<dbReference type="Proteomes" id="UP000078387">
    <property type="component" value="Unassembled WGS sequence"/>
</dbReference>
<sequence>MEIQEITIARPIPQQQIHFDNLSSNSSVITPSSLSFEMNRQILTEQQKIHFGCPPPDSNPIPFGSVDFSNFHVDFTSPTQIESNDFSEEFSDDNTFNYQL</sequence>
<dbReference type="OMA" id="NFHADFT"/>
<protein>
    <submittedName>
        <fullName evidence="1">Uncharacterized protein</fullName>
    </submittedName>
</protein>
<dbReference type="VEuPathDB" id="AmoebaDB:EHI_049880"/>
<comment type="caution">
    <text evidence="1">The sequence shown here is derived from an EMBL/GenBank/DDBJ whole genome shotgun (WGS) entry which is preliminary data.</text>
</comment>
<reference evidence="1 2" key="1">
    <citation type="submission" date="2016-05" db="EMBL/GenBank/DDBJ databases">
        <title>First whole genome sequencing of Entamoeba histolytica HM1:IMSS-clone-6.</title>
        <authorList>
            <person name="Mukherjee Avik.K."/>
            <person name="Izumyama S."/>
            <person name="Nakada-Tsukui K."/>
            <person name="Nozaki T."/>
        </authorList>
    </citation>
    <scope>NUCLEOTIDE SEQUENCE [LARGE SCALE GENOMIC DNA]</scope>
    <source>
        <strain evidence="1 2">HM1:IMSS clone 6</strain>
    </source>
</reference>
<name>A0A5K1VP04_ENTHI</name>
<evidence type="ECO:0000313" key="2">
    <source>
        <dbReference type="Proteomes" id="UP000078387"/>
    </source>
</evidence>
<dbReference type="VEuPathDB" id="AmoebaDB:EHI7A_036920"/>
<dbReference type="AlphaFoldDB" id="A0A5K1VP04"/>
<dbReference type="VEuPathDB" id="AmoebaDB:KM1_074430"/>
<dbReference type="VEuPathDB" id="AmoebaDB:EHI5A_056740"/>
<gene>
    <name evidence="1" type="ORF">CL6EHI_049880</name>
</gene>
<accession>A0A5K1VP04</accession>
<dbReference type="VEuPathDB" id="AmoebaDB:EHI8A_032400"/>
<proteinExistence type="predicted"/>